<gene>
    <name evidence="1" type="ORF">FTUN_2544</name>
</gene>
<dbReference type="RefSeq" id="WP_171470895.1">
    <property type="nucleotide sequence ID" value="NZ_CP053452.2"/>
</dbReference>
<accession>A0A6M5YM47</accession>
<dbReference type="SUPFAM" id="SSF82153">
    <property type="entry name" value="FAS1 domain"/>
    <property type="match status" value="1"/>
</dbReference>
<dbReference type="Proteomes" id="UP000503447">
    <property type="component" value="Chromosome"/>
</dbReference>
<dbReference type="EMBL" id="CP053452">
    <property type="protein sequence ID" value="QJW95018.1"/>
    <property type="molecule type" value="Genomic_DNA"/>
</dbReference>
<protein>
    <submittedName>
        <fullName evidence="1">Uncharacterized protein</fullName>
    </submittedName>
</protein>
<name>A0A6M5YM47_9BACT</name>
<keyword evidence="2" id="KW-1185">Reference proteome</keyword>
<proteinExistence type="predicted"/>
<dbReference type="InterPro" id="IPR036378">
    <property type="entry name" value="FAS1_dom_sf"/>
</dbReference>
<dbReference type="AlphaFoldDB" id="A0A6M5YM47"/>
<evidence type="ECO:0000313" key="1">
    <source>
        <dbReference type="EMBL" id="QJW95018.1"/>
    </source>
</evidence>
<sequence length="102" mass="11440">MIREPMPTTEQIRAYLTAHDWRPGWAIGSVGAMYVYRELSDDGNPLTVFVPASEAFDDYTQRVLDIADSLRVLERRDREAVLADMLATDPTPAPRTPPVPVP</sequence>
<dbReference type="KEGG" id="ftj:FTUN_2544"/>
<organism evidence="1 2">
    <name type="scientific">Frigoriglobus tundricola</name>
    <dbReference type="NCBI Taxonomy" id="2774151"/>
    <lineage>
        <taxon>Bacteria</taxon>
        <taxon>Pseudomonadati</taxon>
        <taxon>Planctomycetota</taxon>
        <taxon>Planctomycetia</taxon>
        <taxon>Gemmatales</taxon>
        <taxon>Gemmataceae</taxon>
        <taxon>Frigoriglobus</taxon>
    </lineage>
</organism>
<evidence type="ECO:0000313" key="2">
    <source>
        <dbReference type="Proteomes" id="UP000503447"/>
    </source>
</evidence>
<reference evidence="2" key="1">
    <citation type="submission" date="2020-05" db="EMBL/GenBank/DDBJ databases">
        <title>Frigoriglobus tundricola gen. nov., sp. nov., a psychrotolerant cellulolytic planctomycete of the family Gemmataceae with two divergent copies of 16S rRNA gene.</title>
        <authorList>
            <person name="Kulichevskaya I.S."/>
            <person name="Ivanova A.A."/>
            <person name="Naumoff D.G."/>
            <person name="Beletsky A.V."/>
            <person name="Rijpstra W.I.C."/>
            <person name="Sinninghe Damste J.S."/>
            <person name="Mardanov A.V."/>
            <person name="Ravin N.V."/>
            <person name="Dedysh S.N."/>
        </authorList>
    </citation>
    <scope>NUCLEOTIDE SEQUENCE [LARGE SCALE GENOMIC DNA]</scope>
    <source>
        <strain evidence="2">PL17</strain>
    </source>
</reference>